<accession>A0A5D0N9K2</accession>
<dbReference type="Proteomes" id="UP000323380">
    <property type="component" value="Unassembled WGS sequence"/>
</dbReference>
<dbReference type="Pfam" id="PF14219">
    <property type="entry name" value="DUF4328"/>
    <property type="match status" value="1"/>
</dbReference>
<evidence type="ECO:0000313" key="4">
    <source>
        <dbReference type="Proteomes" id="UP000323380"/>
    </source>
</evidence>
<feature type="domain" description="DUF4328" evidence="2">
    <location>
        <begin position="74"/>
        <end position="219"/>
    </location>
</feature>
<reference evidence="3 4" key="1">
    <citation type="submission" date="2019-08" db="EMBL/GenBank/DDBJ databases">
        <title>Actinomadura sp. nov. CYP1-5 isolated from mountain soil.</title>
        <authorList>
            <person name="Songsumanus A."/>
            <person name="Kuncharoen N."/>
            <person name="Kudo T."/>
            <person name="Yuki M."/>
            <person name="Igarashi Y."/>
            <person name="Tanasupawat S."/>
        </authorList>
    </citation>
    <scope>NUCLEOTIDE SEQUENCE [LARGE SCALE GENOMIC DNA]</scope>
    <source>
        <strain evidence="3 4">JCM 14158</strain>
    </source>
</reference>
<feature type="transmembrane region" description="Helical" evidence="1">
    <location>
        <begin position="156"/>
        <end position="179"/>
    </location>
</feature>
<evidence type="ECO:0000259" key="2">
    <source>
        <dbReference type="Pfam" id="PF14219"/>
    </source>
</evidence>
<keyword evidence="4" id="KW-1185">Reference proteome</keyword>
<keyword evidence="1" id="KW-0812">Transmembrane</keyword>
<sequence>MPCALCGDIIPAEVARCPACGAWARRRDFRAVGVAVFMLLGFNAFVALGSGISLLRFAHPLRGATHDSYDATVTGHALAPYADVFTISTIMAAVTGALYLTWLWRAYRQSPGPHRYHRAWVLLGWVTPIVNLWMPPRVVYEVWVNSGRYRTAERQAAGLVVAGWWTCALLGLVLGHAFTHGSVDTLADARFDVHVGVAAAAFQALAATLAMATVFQITRLQCLFASSSAQAPGPS</sequence>
<keyword evidence="1" id="KW-0472">Membrane</keyword>
<keyword evidence="1" id="KW-1133">Transmembrane helix</keyword>
<gene>
    <name evidence="3" type="ORF">FXF69_37025</name>
</gene>
<evidence type="ECO:0000256" key="1">
    <source>
        <dbReference type="SAM" id="Phobius"/>
    </source>
</evidence>
<feature type="transmembrane region" description="Helical" evidence="1">
    <location>
        <begin position="191"/>
        <end position="215"/>
    </location>
</feature>
<name>A0A5D0N9K2_9ACTN</name>
<dbReference type="STRING" id="1220554.GCA_001552135_05323"/>
<dbReference type="InterPro" id="IPR025565">
    <property type="entry name" value="DUF4328"/>
</dbReference>
<organism evidence="3 4">
    <name type="scientific">Actinomadura chibensis</name>
    <dbReference type="NCBI Taxonomy" id="392828"/>
    <lineage>
        <taxon>Bacteria</taxon>
        <taxon>Bacillati</taxon>
        <taxon>Actinomycetota</taxon>
        <taxon>Actinomycetes</taxon>
        <taxon>Streptosporangiales</taxon>
        <taxon>Thermomonosporaceae</taxon>
        <taxon>Actinomadura</taxon>
    </lineage>
</organism>
<dbReference type="RefSeq" id="WP_067896933.1">
    <property type="nucleotide sequence ID" value="NZ_VSFG01000011.1"/>
</dbReference>
<evidence type="ECO:0000313" key="3">
    <source>
        <dbReference type="EMBL" id="TYB41120.1"/>
    </source>
</evidence>
<protein>
    <submittedName>
        <fullName evidence="3">DUF4328 domain-containing protein</fullName>
    </submittedName>
</protein>
<feature type="transmembrane region" description="Helical" evidence="1">
    <location>
        <begin position="78"/>
        <end position="104"/>
    </location>
</feature>
<proteinExistence type="predicted"/>
<comment type="caution">
    <text evidence="3">The sequence shown here is derived from an EMBL/GenBank/DDBJ whole genome shotgun (WGS) entry which is preliminary data.</text>
</comment>
<feature type="transmembrane region" description="Helical" evidence="1">
    <location>
        <begin position="34"/>
        <end position="58"/>
    </location>
</feature>
<dbReference type="AlphaFoldDB" id="A0A5D0N9K2"/>
<dbReference type="EMBL" id="VSFG01000011">
    <property type="protein sequence ID" value="TYB41120.1"/>
    <property type="molecule type" value="Genomic_DNA"/>
</dbReference>